<reference evidence="10 11" key="1">
    <citation type="submission" date="2019-03" db="EMBL/GenBank/DDBJ databases">
        <title>Genomic Encyclopedia of Archaeal and Bacterial Type Strains, Phase II (KMG-II): from individual species to whole genera.</title>
        <authorList>
            <person name="Goeker M."/>
        </authorList>
    </citation>
    <scope>NUCLEOTIDE SEQUENCE [LARGE SCALE GENOMIC DNA]</scope>
    <source>
        <strain evidence="10 11">ATCC 25309</strain>
    </source>
</reference>
<sequence length="227" mass="25948">MKILIAEDDDHTREALREVLSMEGYELVTASDGLQAIDFFRATRPDFVCLDVMMPGQNGYEVCKQIRKMDENVPILFLTAKAEEIDTVLGLELGADDYMTKPFGVKEIIARIRAILRRTAARAGAAPREEDFTMDDLRIVSAELRAYRDGTEIQLSPRDVKVLNLLYQRRGKVVDRNTMADEVWGVDYFPESRALDQHISQLRKRVEKDPANPRIIRTVHGAGYRFE</sequence>
<comment type="caution">
    <text evidence="10">The sequence shown here is derived from an EMBL/GenBank/DDBJ whole genome shotgun (WGS) entry which is preliminary data.</text>
</comment>
<evidence type="ECO:0000256" key="5">
    <source>
        <dbReference type="ARBA" id="ARBA00023163"/>
    </source>
</evidence>
<keyword evidence="1 6" id="KW-0597">Phosphoprotein</keyword>
<evidence type="ECO:0000256" key="3">
    <source>
        <dbReference type="ARBA" id="ARBA00023015"/>
    </source>
</evidence>
<evidence type="ECO:0000313" key="11">
    <source>
        <dbReference type="Proteomes" id="UP000295662"/>
    </source>
</evidence>
<dbReference type="GO" id="GO:0000156">
    <property type="term" value="F:phosphorelay response regulator activity"/>
    <property type="evidence" value="ECO:0007669"/>
    <property type="project" value="TreeGrafter"/>
</dbReference>
<gene>
    <name evidence="10" type="ORF">EI77_01941</name>
</gene>
<dbReference type="PROSITE" id="PS50110">
    <property type="entry name" value="RESPONSE_REGULATORY"/>
    <property type="match status" value="1"/>
</dbReference>
<feature type="DNA-binding region" description="OmpR/PhoB-type" evidence="7">
    <location>
        <begin position="129"/>
        <end position="227"/>
    </location>
</feature>
<dbReference type="RefSeq" id="WP_133795032.1">
    <property type="nucleotide sequence ID" value="NZ_SOCA01000003.1"/>
</dbReference>
<dbReference type="PANTHER" id="PTHR48111:SF11">
    <property type="entry name" value="TWO-COMPONENT RESPONSE REGULATOR"/>
    <property type="match status" value="1"/>
</dbReference>
<dbReference type="CDD" id="cd17574">
    <property type="entry name" value="REC_OmpR"/>
    <property type="match status" value="1"/>
</dbReference>
<dbReference type="GO" id="GO:0032993">
    <property type="term" value="C:protein-DNA complex"/>
    <property type="evidence" value="ECO:0007669"/>
    <property type="project" value="TreeGrafter"/>
</dbReference>
<dbReference type="Proteomes" id="UP000295662">
    <property type="component" value="Unassembled WGS sequence"/>
</dbReference>
<dbReference type="InterPro" id="IPR011006">
    <property type="entry name" value="CheY-like_superfamily"/>
</dbReference>
<dbReference type="AlphaFoldDB" id="A0A4V6Q5E0"/>
<keyword evidence="3" id="KW-0805">Transcription regulation</keyword>
<dbReference type="SMART" id="SM00862">
    <property type="entry name" value="Trans_reg_C"/>
    <property type="match status" value="1"/>
</dbReference>
<proteinExistence type="predicted"/>
<evidence type="ECO:0000256" key="2">
    <source>
        <dbReference type="ARBA" id="ARBA00023012"/>
    </source>
</evidence>
<organism evidence="10 11">
    <name type="scientific">Prosthecobacter fusiformis</name>
    <dbReference type="NCBI Taxonomy" id="48464"/>
    <lineage>
        <taxon>Bacteria</taxon>
        <taxon>Pseudomonadati</taxon>
        <taxon>Verrucomicrobiota</taxon>
        <taxon>Verrucomicrobiia</taxon>
        <taxon>Verrucomicrobiales</taxon>
        <taxon>Verrucomicrobiaceae</taxon>
        <taxon>Prosthecobacter</taxon>
    </lineage>
</organism>
<keyword evidence="11" id="KW-1185">Reference proteome</keyword>
<dbReference type="InterPro" id="IPR016032">
    <property type="entry name" value="Sig_transdc_resp-reg_C-effctor"/>
</dbReference>
<evidence type="ECO:0000256" key="1">
    <source>
        <dbReference type="ARBA" id="ARBA00022553"/>
    </source>
</evidence>
<dbReference type="Gene3D" id="1.10.10.10">
    <property type="entry name" value="Winged helix-like DNA-binding domain superfamily/Winged helix DNA-binding domain"/>
    <property type="match status" value="1"/>
</dbReference>
<accession>A0A4V6Q5E0</accession>
<dbReference type="PANTHER" id="PTHR48111">
    <property type="entry name" value="REGULATOR OF RPOS"/>
    <property type="match status" value="1"/>
</dbReference>
<feature type="modified residue" description="4-aspartylphosphate" evidence="6">
    <location>
        <position position="51"/>
    </location>
</feature>
<dbReference type="SUPFAM" id="SSF46894">
    <property type="entry name" value="C-terminal effector domain of the bipartite response regulators"/>
    <property type="match status" value="1"/>
</dbReference>
<name>A0A4V6Q5E0_9BACT</name>
<keyword evidence="4 7" id="KW-0238">DNA-binding</keyword>
<dbReference type="SMART" id="SM00448">
    <property type="entry name" value="REC"/>
    <property type="match status" value="1"/>
</dbReference>
<evidence type="ECO:0000259" key="8">
    <source>
        <dbReference type="PROSITE" id="PS50110"/>
    </source>
</evidence>
<dbReference type="GO" id="GO:0005829">
    <property type="term" value="C:cytosol"/>
    <property type="evidence" value="ECO:0007669"/>
    <property type="project" value="TreeGrafter"/>
</dbReference>
<dbReference type="Pfam" id="PF00072">
    <property type="entry name" value="Response_reg"/>
    <property type="match status" value="1"/>
</dbReference>
<dbReference type="SUPFAM" id="SSF52172">
    <property type="entry name" value="CheY-like"/>
    <property type="match status" value="1"/>
</dbReference>
<dbReference type="InterPro" id="IPR039420">
    <property type="entry name" value="WalR-like"/>
</dbReference>
<evidence type="ECO:0000313" key="10">
    <source>
        <dbReference type="EMBL" id="TDU70823.1"/>
    </source>
</evidence>
<dbReference type="Gene3D" id="3.40.50.2300">
    <property type="match status" value="1"/>
</dbReference>
<dbReference type="EMBL" id="SOCA01000003">
    <property type="protein sequence ID" value="TDU70823.1"/>
    <property type="molecule type" value="Genomic_DNA"/>
</dbReference>
<evidence type="ECO:0000259" key="9">
    <source>
        <dbReference type="PROSITE" id="PS51755"/>
    </source>
</evidence>
<dbReference type="Gene3D" id="6.10.250.690">
    <property type="match status" value="1"/>
</dbReference>
<keyword evidence="5" id="KW-0804">Transcription</keyword>
<protein>
    <submittedName>
        <fullName evidence="10">DNA-binding response OmpR family regulator</fullName>
    </submittedName>
</protein>
<evidence type="ECO:0000256" key="7">
    <source>
        <dbReference type="PROSITE-ProRule" id="PRU01091"/>
    </source>
</evidence>
<dbReference type="FunFam" id="3.40.50.2300:FF:000001">
    <property type="entry name" value="DNA-binding response regulator PhoB"/>
    <property type="match status" value="1"/>
</dbReference>
<dbReference type="InterPro" id="IPR036388">
    <property type="entry name" value="WH-like_DNA-bd_sf"/>
</dbReference>
<dbReference type="InterPro" id="IPR001867">
    <property type="entry name" value="OmpR/PhoB-type_DNA-bd"/>
</dbReference>
<keyword evidence="2" id="KW-0902">Two-component regulatory system</keyword>
<evidence type="ECO:0000256" key="6">
    <source>
        <dbReference type="PROSITE-ProRule" id="PRU00169"/>
    </source>
</evidence>
<feature type="domain" description="OmpR/PhoB-type" evidence="9">
    <location>
        <begin position="129"/>
        <end position="227"/>
    </location>
</feature>
<dbReference type="GO" id="GO:0000976">
    <property type="term" value="F:transcription cis-regulatory region binding"/>
    <property type="evidence" value="ECO:0007669"/>
    <property type="project" value="TreeGrafter"/>
</dbReference>
<dbReference type="CDD" id="cd00383">
    <property type="entry name" value="trans_reg_C"/>
    <property type="match status" value="1"/>
</dbReference>
<dbReference type="PROSITE" id="PS51755">
    <property type="entry name" value="OMPR_PHOB"/>
    <property type="match status" value="1"/>
</dbReference>
<dbReference type="GO" id="GO:0006355">
    <property type="term" value="P:regulation of DNA-templated transcription"/>
    <property type="evidence" value="ECO:0007669"/>
    <property type="project" value="InterPro"/>
</dbReference>
<dbReference type="OrthoDB" id="9778145at2"/>
<dbReference type="Pfam" id="PF00486">
    <property type="entry name" value="Trans_reg_C"/>
    <property type="match status" value="1"/>
</dbReference>
<feature type="domain" description="Response regulatory" evidence="8">
    <location>
        <begin position="2"/>
        <end position="116"/>
    </location>
</feature>
<evidence type="ECO:0000256" key="4">
    <source>
        <dbReference type="ARBA" id="ARBA00023125"/>
    </source>
</evidence>
<dbReference type="InterPro" id="IPR001789">
    <property type="entry name" value="Sig_transdc_resp-reg_receiver"/>
</dbReference>